<dbReference type="GeneID" id="14550609"/>
<dbReference type="Gene3D" id="3.90.650.10">
    <property type="entry name" value="PurM-like C-terminal domain"/>
    <property type="match status" value="1"/>
</dbReference>
<evidence type="ECO:0000313" key="3">
    <source>
        <dbReference type="EMBL" id="ALU29519.1"/>
    </source>
</evidence>
<evidence type="ECO:0000259" key="1">
    <source>
        <dbReference type="Pfam" id="PF00586"/>
    </source>
</evidence>
<gene>
    <name evidence="3" type="ORF">ATY89_05875</name>
    <name evidence="4" type="ORF">ATZ20_08900</name>
</gene>
<dbReference type="PANTHER" id="PTHR30270:SF2">
    <property type="entry name" value="HYDROGENASE EXPRESSION_FORMATION PROTEIN"/>
    <property type="match status" value="1"/>
</dbReference>
<dbReference type="OMA" id="MDIEGYA"/>
<dbReference type="Pfam" id="PF00586">
    <property type="entry name" value="AIRS"/>
    <property type="match status" value="1"/>
</dbReference>
<accession>A0A0U3H3M6</accession>
<dbReference type="Proteomes" id="UP000060043">
    <property type="component" value="Chromosome"/>
</dbReference>
<proteinExistence type="predicted"/>
<dbReference type="RefSeq" id="WP_011277007.1">
    <property type="nucleotide sequence ID" value="NZ_BHWZ01000001.1"/>
</dbReference>
<dbReference type="SUPFAM" id="SSF56042">
    <property type="entry name" value="PurM C-terminal domain-like"/>
    <property type="match status" value="1"/>
</dbReference>
<dbReference type="PaxDb" id="1435377-SUSAZ_00375"/>
<dbReference type="InterPro" id="IPR016188">
    <property type="entry name" value="PurM-like_N"/>
</dbReference>
<dbReference type="InterPro" id="IPR009186">
    <property type="entry name" value="Ni_metllenz_mat"/>
</dbReference>
<organism evidence="3 6">
    <name type="scientific">Sulfolobus acidocaldarius</name>
    <dbReference type="NCBI Taxonomy" id="2285"/>
    <lineage>
        <taxon>Archaea</taxon>
        <taxon>Thermoproteota</taxon>
        <taxon>Thermoprotei</taxon>
        <taxon>Sulfolobales</taxon>
        <taxon>Sulfolobaceae</taxon>
        <taxon>Sulfolobus</taxon>
    </lineage>
</organism>
<name>A0A0U3H3M6_9CREN</name>
<dbReference type="EMBL" id="CP013695">
    <property type="protein sequence ID" value="ALU32249.1"/>
    <property type="molecule type" value="Genomic_DNA"/>
</dbReference>
<sequence length="424" mass="46505">MDLEGIARKLIPDLESARRKIEEEISFYKDNRYPFIKELVDAVVEEARRSLEAENKDKLLKYPVTGVRAGEAGLGSRGIGDHIVHEKILQLSKLGVYEDARVTEEGILASIDGIHSRLSYFPFLAGFHATRASLRDVMVKGGRPIGILIDIHLSDDSDVGMLLDFEAGVLSVAESLNVPILSGSTLRIGGDLVIGERISGGVGAIGVIHKKYFGRNSIKQNMDIVMTEGSGGGTIATTAIYNGYYDVVRETISIKDLITCKIVSEEMYDLVDSMTDVTNGGIRATANELPENLSLAINTESFLRLINRKVLNMLNELQIDVFGLSIDSILIFTDIGNEVVSKLKSKGINAEIIGKVVQRQDSPLITSEGKPLIMNFRESAYTPVKRVIGNYSPLSIGDIRKALETSFEQVKDKMEKVLKTLKAS</sequence>
<dbReference type="InterPro" id="IPR010918">
    <property type="entry name" value="PurM-like_C_dom"/>
</dbReference>
<dbReference type="OrthoDB" id="42306at2157"/>
<dbReference type="PIRSF" id="PIRSF006346">
    <property type="entry name" value="Ni_metllenz_mat"/>
    <property type="match status" value="1"/>
</dbReference>
<dbReference type="Pfam" id="PF02769">
    <property type="entry name" value="AIRS_C"/>
    <property type="match status" value="1"/>
</dbReference>
<dbReference type="EMBL" id="CP013694">
    <property type="protein sequence ID" value="ALU29519.1"/>
    <property type="molecule type" value="Genomic_DNA"/>
</dbReference>
<evidence type="ECO:0000313" key="6">
    <source>
        <dbReference type="Proteomes" id="UP000065473"/>
    </source>
</evidence>
<feature type="domain" description="PurM-like N-terminal" evidence="1">
    <location>
        <begin position="99"/>
        <end position="191"/>
    </location>
</feature>
<evidence type="ECO:0000313" key="5">
    <source>
        <dbReference type="Proteomes" id="UP000060043"/>
    </source>
</evidence>
<dbReference type="GO" id="GO:0009228">
    <property type="term" value="P:thiamine biosynthetic process"/>
    <property type="evidence" value="ECO:0007669"/>
    <property type="project" value="InterPro"/>
</dbReference>
<dbReference type="Proteomes" id="UP000065473">
    <property type="component" value="Chromosome"/>
</dbReference>
<reference evidence="5 6" key="1">
    <citation type="submission" date="2015-12" db="EMBL/GenBank/DDBJ databases">
        <title>A stable core within a dynamic pangenome in Sulfolobus acidocaldarius.</title>
        <authorList>
            <person name="Anderson R."/>
            <person name="Kouris A."/>
            <person name="Seward C."/>
            <person name="Campbell K."/>
            <person name="Whitaker R."/>
        </authorList>
    </citation>
    <scope>NUCLEOTIDE SEQUENCE [LARGE SCALE GENOMIC DNA]</scope>
    <source>
        <strain evidence="3 6">GG12-C01-09</strain>
        <strain evidence="4 5">NG05B_CO5_07</strain>
    </source>
</reference>
<dbReference type="PANTHER" id="PTHR30270">
    <property type="entry name" value="THIAMINE-MONOPHOSPHATE KINASE"/>
    <property type="match status" value="1"/>
</dbReference>
<dbReference type="InterPro" id="IPR006283">
    <property type="entry name" value="ThiL-like"/>
</dbReference>
<protein>
    <submittedName>
        <fullName evidence="3">AIR synthase</fullName>
    </submittedName>
</protein>
<dbReference type="Gene3D" id="3.30.1330.10">
    <property type="entry name" value="PurM-like, N-terminal domain"/>
    <property type="match status" value="1"/>
</dbReference>
<dbReference type="AlphaFoldDB" id="A0A0U3H3M6"/>
<evidence type="ECO:0000259" key="2">
    <source>
        <dbReference type="Pfam" id="PF02769"/>
    </source>
</evidence>
<dbReference type="InterPro" id="IPR036676">
    <property type="entry name" value="PurM-like_C_sf"/>
</dbReference>
<feature type="domain" description="PurM-like C-terminal" evidence="2">
    <location>
        <begin position="225"/>
        <end position="361"/>
    </location>
</feature>
<evidence type="ECO:0000313" key="4">
    <source>
        <dbReference type="EMBL" id="ALU32249.1"/>
    </source>
</evidence>
<dbReference type="STRING" id="1435377.SUSAZ_00375"/>
<dbReference type="SUPFAM" id="SSF55326">
    <property type="entry name" value="PurM N-terminal domain-like"/>
    <property type="match status" value="1"/>
</dbReference>
<dbReference type="GO" id="GO:0009030">
    <property type="term" value="F:thiamine-phosphate kinase activity"/>
    <property type="evidence" value="ECO:0007669"/>
    <property type="project" value="InterPro"/>
</dbReference>
<dbReference type="InterPro" id="IPR036921">
    <property type="entry name" value="PurM-like_N_sf"/>
</dbReference>